<gene>
    <name evidence="1" type="ORF">Q757_08075</name>
</gene>
<reference evidence="1 2" key="1">
    <citation type="journal article" date="2014" name="Antonie Van Leeuwenhoek">
        <title>Oenococcus alcoholitolerans sp. nov., a lactic acid bacteria isolated from cachaca and ethanol fermentation processes.</title>
        <authorList>
            <person name="Badotti F."/>
            <person name="Moreira A.P."/>
            <person name="Tonon L.A."/>
            <person name="de Lucena B.T."/>
            <person name="Gomes Fde C."/>
            <person name="Kruger R."/>
            <person name="Thompson C.C."/>
            <person name="de Morais M.A.Jr."/>
            <person name="Rosa C.A."/>
            <person name="Thompson F.L."/>
        </authorList>
    </citation>
    <scope>NUCLEOTIDE SEQUENCE [LARGE SCALE GENOMIC DNA]</scope>
    <source>
        <strain evidence="1 2">UFRJ-M7.2.18</strain>
    </source>
</reference>
<accession>A0ABR4XPD3</accession>
<organism evidence="1 2">
    <name type="scientific">Oenococcus alcoholitolerans</name>
    <dbReference type="NCBI Taxonomy" id="931074"/>
    <lineage>
        <taxon>Bacteria</taxon>
        <taxon>Bacillati</taxon>
        <taxon>Bacillota</taxon>
        <taxon>Bacilli</taxon>
        <taxon>Lactobacillales</taxon>
        <taxon>Lactobacillaceae</taxon>
        <taxon>Oenococcus</taxon>
    </lineage>
</organism>
<protein>
    <recommendedName>
        <fullName evidence="3">DNA-directed RNA polymerase</fullName>
    </recommendedName>
</protein>
<dbReference type="EMBL" id="AXCV01000439">
    <property type="protein sequence ID" value="KGO26316.1"/>
    <property type="molecule type" value="Genomic_DNA"/>
</dbReference>
<proteinExistence type="predicted"/>
<dbReference type="Proteomes" id="UP000030023">
    <property type="component" value="Unassembled WGS sequence"/>
</dbReference>
<keyword evidence="2" id="KW-1185">Reference proteome</keyword>
<comment type="caution">
    <text evidence="1">The sequence shown here is derived from an EMBL/GenBank/DDBJ whole genome shotgun (WGS) entry which is preliminary data.</text>
</comment>
<name>A0ABR4XPD3_9LACO</name>
<dbReference type="SUPFAM" id="SSF64484">
    <property type="entry name" value="beta and beta-prime subunits of DNA dependent RNA-polymerase"/>
    <property type="match status" value="1"/>
</dbReference>
<evidence type="ECO:0000313" key="1">
    <source>
        <dbReference type="EMBL" id="KGO26316.1"/>
    </source>
</evidence>
<dbReference type="Gene3D" id="3.90.1100.10">
    <property type="match status" value="1"/>
</dbReference>
<evidence type="ECO:0000313" key="2">
    <source>
        <dbReference type="Proteomes" id="UP000030023"/>
    </source>
</evidence>
<sequence length="120" mass="13934">MVAHNVKINKHVTRRSYSSAKEVLEIPPLTEVQTASYKWFLDKGVKEMFNDILPIEDYAGKLSLEYVDYSLGEPKYSLKESREQGVNYAAPLHVTLRLTNKETGEIKSQDIYFWRISFDD</sequence>
<evidence type="ECO:0008006" key="3">
    <source>
        <dbReference type="Google" id="ProtNLM"/>
    </source>
</evidence>